<dbReference type="Proteomes" id="UP001465755">
    <property type="component" value="Unassembled WGS sequence"/>
</dbReference>
<reference evidence="1 2" key="1">
    <citation type="journal article" date="2024" name="Nat. Commun.">
        <title>Phylogenomics reveals the evolutionary origins of lichenization in chlorophyte algae.</title>
        <authorList>
            <person name="Puginier C."/>
            <person name="Libourel C."/>
            <person name="Otte J."/>
            <person name="Skaloud P."/>
            <person name="Haon M."/>
            <person name="Grisel S."/>
            <person name="Petersen M."/>
            <person name="Berrin J.G."/>
            <person name="Delaux P.M."/>
            <person name="Dal Grande F."/>
            <person name="Keller J."/>
        </authorList>
    </citation>
    <scope>NUCLEOTIDE SEQUENCE [LARGE SCALE GENOMIC DNA]</scope>
    <source>
        <strain evidence="1 2">SAG 2036</strain>
    </source>
</reference>
<evidence type="ECO:0000313" key="2">
    <source>
        <dbReference type="Proteomes" id="UP001465755"/>
    </source>
</evidence>
<comment type="caution">
    <text evidence="1">The sequence shown here is derived from an EMBL/GenBank/DDBJ whole genome shotgun (WGS) entry which is preliminary data.</text>
</comment>
<dbReference type="EMBL" id="JALJOQ010000228">
    <property type="protein sequence ID" value="KAK9788312.1"/>
    <property type="molecule type" value="Genomic_DNA"/>
</dbReference>
<dbReference type="AlphaFoldDB" id="A0AAW1NL85"/>
<sequence length="134" mass="15243">MKRIGTELVPQVKLEKWQIDEAAERLSKPKERKEEANRKAKAVQLKYEFDKSLRGGKGGYKETLVPAKKVTAQAKQDYMVSLAARCQETSQKTKAALKEKYLQPLNPNAKKIAAGMPCNLTCWNELCDWQLQDC</sequence>
<keyword evidence="2" id="KW-1185">Reference proteome</keyword>
<accession>A0AAW1NL85</accession>
<proteinExistence type="predicted"/>
<organism evidence="1 2">
    <name type="scientific">Symbiochloris irregularis</name>
    <dbReference type="NCBI Taxonomy" id="706552"/>
    <lineage>
        <taxon>Eukaryota</taxon>
        <taxon>Viridiplantae</taxon>
        <taxon>Chlorophyta</taxon>
        <taxon>core chlorophytes</taxon>
        <taxon>Trebouxiophyceae</taxon>
        <taxon>Trebouxiales</taxon>
        <taxon>Trebouxiaceae</taxon>
        <taxon>Symbiochloris</taxon>
    </lineage>
</organism>
<name>A0AAW1NL85_9CHLO</name>
<protein>
    <submittedName>
        <fullName evidence="1">Uncharacterized protein</fullName>
    </submittedName>
</protein>
<gene>
    <name evidence="1" type="ORF">WJX73_001722</name>
</gene>
<evidence type="ECO:0000313" key="1">
    <source>
        <dbReference type="EMBL" id="KAK9788312.1"/>
    </source>
</evidence>